<feature type="region of interest" description="Disordered" evidence="1">
    <location>
        <begin position="23"/>
        <end position="66"/>
    </location>
</feature>
<protein>
    <submittedName>
        <fullName evidence="2">Uncharacterized protein</fullName>
    </submittedName>
</protein>
<evidence type="ECO:0000256" key="1">
    <source>
        <dbReference type="SAM" id="MobiDB-lite"/>
    </source>
</evidence>
<feature type="compositionally biased region" description="Basic residues" evidence="1">
    <location>
        <begin position="51"/>
        <end position="61"/>
    </location>
</feature>
<reference evidence="2 3" key="1">
    <citation type="journal article" date="2020" name="Nature">
        <title>Six reference-quality genomes reveal evolution of bat adaptations.</title>
        <authorList>
            <person name="Jebb D."/>
            <person name="Huang Z."/>
            <person name="Pippel M."/>
            <person name="Hughes G.M."/>
            <person name="Lavrichenko K."/>
            <person name="Devanna P."/>
            <person name="Winkler S."/>
            <person name="Jermiin L.S."/>
            <person name="Skirmuntt E.C."/>
            <person name="Katzourakis A."/>
            <person name="Burkitt-Gray L."/>
            <person name="Ray D.A."/>
            <person name="Sullivan K.A.M."/>
            <person name="Roscito J.G."/>
            <person name="Kirilenko B.M."/>
            <person name="Davalos L.M."/>
            <person name="Corthals A.P."/>
            <person name="Power M.L."/>
            <person name="Jones G."/>
            <person name="Ransome R.D."/>
            <person name="Dechmann D.K.N."/>
            <person name="Locatelli A.G."/>
            <person name="Puechmaille S.J."/>
            <person name="Fedrigo O."/>
            <person name="Jarvis E.D."/>
            <person name="Hiller M."/>
            <person name="Vernes S.C."/>
            <person name="Myers E.W."/>
            <person name="Teeling E.C."/>
        </authorList>
    </citation>
    <scope>NUCLEOTIDE SEQUENCE [LARGE SCALE GENOMIC DNA]</scope>
    <source>
        <strain evidence="2">MRhiFer1</strain>
        <tissue evidence="2">Lung</tissue>
    </source>
</reference>
<feature type="region of interest" description="Disordered" evidence="1">
    <location>
        <begin position="267"/>
        <end position="319"/>
    </location>
</feature>
<organism evidence="2 3">
    <name type="scientific">Rhinolophus ferrumequinum</name>
    <name type="common">Greater horseshoe bat</name>
    <dbReference type="NCBI Taxonomy" id="59479"/>
    <lineage>
        <taxon>Eukaryota</taxon>
        <taxon>Metazoa</taxon>
        <taxon>Chordata</taxon>
        <taxon>Craniata</taxon>
        <taxon>Vertebrata</taxon>
        <taxon>Euteleostomi</taxon>
        <taxon>Mammalia</taxon>
        <taxon>Eutheria</taxon>
        <taxon>Laurasiatheria</taxon>
        <taxon>Chiroptera</taxon>
        <taxon>Yinpterochiroptera</taxon>
        <taxon>Rhinolophoidea</taxon>
        <taxon>Rhinolophidae</taxon>
        <taxon>Rhinolophinae</taxon>
        <taxon>Rhinolophus</taxon>
    </lineage>
</organism>
<name>A0A7J7V848_RHIFE</name>
<proteinExistence type="predicted"/>
<gene>
    <name evidence="2" type="ORF">mRhiFer1_008462</name>
</gene>
<dbReference type="Proteomes" id="UP000585614">
    <property type="component" value="Unassembled WGS sequence"/>
</dbReference>
<dbReference type="AlphaFoldDB" id="A0A7J7V848"/>
<evidence type="ECO:0000313" key="3">
    <source>
        <dbReference type="Proteomes" id="UP000585614"/>
    </source>
</evidence>
<sequence length="319" mass="34947">MHRGGPGPMSRWSGMLEASVTPGPWLGPAARVPLQATSPEPPRARAGPGARKTHPRARPGGRPRALPFGEVRASVQQEAGLGFLPPPVFRPRRWEPGLFTQSQVTFEVEELENHRKGTCTDLVVTPPPSLNTLWVPPCFGTQKGELTRMVKKQRCGVRRGGVVYVWDSVNQRCVMRECGRAPRLPRGELGGRGFTPGSPRPGAGQEREGYLRSCRGCGLPAALIPARREECARREPGVRSREPRQVRGSFRGRSGLRWLGKAGTRCLPATNRHRGEGMEAKRKSRMPESPADKPVEITGLWNPRQTRSIGRSSCGSPGC</sequence>
<feature type="compositionally biased region" description="Polar residues" evidence="1">
    <location>
        <begin position="303"/>
        <end position="319"/>
    </location>
</feature>
<accession>A0A7J7V848</accession>
<evidence type="ECO:0000313" key="2">
    <source>
        <dbReference type="EMBL" id="KAF6321347.1"/>
    </source>
</evidence>
<comment type="caution">
    <text evidence="2">The sequence shown here is derived from an EMBL/GenBank/DDBJ whole genome shotgun (WGS) entry which is preliminary data.</text>
</comment>
<dbReference type="EMBL" id="JACAGC010000014">
    <property type="protein sequence ID" value="KAF6321347.1"/>
    <property type="molecule type" value="Genomic_DNA"/>
</dbReference>